<evidence type="ECO:0000256" key="15">
    <source>
        <dbReference type="ARBA" id="ARBA00023134"/>
    </source>
</evidence>
<feature type="binding site" evidence="19">
    <location>
        <begin position="24"/>
        <end position="27"/>
    </location>
    <ligand>
        <name>GTP</name>
        <dbReference type="ChEBI" id="CHEBI:37565"/>
    </ligand>
</feature>
<comment type="pathway">
    <text evidence="6">Cofactor biosynthesis; adenosylcobalamin biosynthesis; adenosylcobalamin from cob(II)yrinate a,c-diamide: step 5/7.</text>
</comment>
<feature type="active site" description="GMP-histidine intermediate" evidence="18">
    <location>
        <position position="23"/>
    </location>
</feature>
<evidence type="ECO:0000256" key="17">
    <source>
        <dbReference type="ARBA" id="ARBA00030571"/>
    </source>
</evidence>
<comment type="catalytic activity">
    <reaction evidence="3">
        <text>adenosylcob(III)inamide + GTP = adenosylcob(III)inamide phosphate + GDP + H(+)</text>
        <dbReference type="Rhea" id="RHEA:15765"/>
        <dbReference type="ChEBI" id="CHEBI:2480"/>
        <dbReference type="ChEBI" id="CHEBI:15378"/>
        <dbReference type="ChEBI" id="CHEBI:37565"/>
        <dbReference type="ChEBI" id="CHEBI:58189"/>
        <dbReference type="ChEBI" id="CHEBI:58502"/>
        <dbReference type="EC" id="2.7.1.156"/>
    </reaction>
</comment>
<organism evidence="20">
    <name type="scientific">Thermocrispum agreste</name>
    <dbReference type="NCBI Taxonomy" id="37925"/>
    <lineage>
        <taxon>Bacteria</taxon>
        <taxon>Bacillati</taxon>
        <taxon>Actinomycetota</taxon>
        <taxon>Actinomycetes</taxon>
        <taxon>Pseudonocardiales</taxon>
        <taxon>Pseudonocardiaceae</taxon>
        <taxon>Thermocrispum</taxon>
    </lineage>
</organism>
<evidence type="ECO:0000256" key="19">
    <source>
        <dbReference type="PIRSR" id="PIRSR006135-2"/>
    </source>
</evidence>
<evidence type="ECO:0000256" key="5">
    <source>
        <dbReference type="ARBA" id="ARBA00004692"/>
    </source>
</evidence>
<proteinExistence type="inferred from homology"/>
<name>A0A2W4JE66_9PSEU</name>
<comment type="pathway">
    <text evidence="5">Cofactor biosynthesis; adenosylcobalamin biosynthesis; adenosylcobalamin from cob(II)yrinate a,c-diamide: step 6/7.</text>
</comment>
<evidence type="ECO:0000256" key="13">
    <source>
        <dbReference type="ARBA" id="ARBA00022777"/>
    </source>
</evidence>
<feature type="binding site" evidence="19">
    <location>
        <position position="53"/>
    </location>
    <ligand>
        <name>GTP</name>
        <dbReference type="ChEBI" id="CHEBI:37565"/>
    </ligand>
</feature>
<keyword evidence="10" id="KW-0169">Cobalamin biosynthesis</keyword>
<protein>
    <recommendedName>
        <fullName evidence="16">Adenosylcobinamide kinase</fullName>
        <ecNumber evidence="8">2.7.1.156</ecNumber>
        <ecNumber evidence="9">2.7.7.62</ecNumber>
    </recommendedName>
    <alternativeName>
        <fullName evidence="17">Adenosylcobinamide-phosphate guanylyltransferase</fullName>
    </alternativeName>
</protein>
<evidence type="ECO:0000256" key="7">
    <source>
        <dbReference type="ARBA" id="ARBA00007490"/>
    </source>
</evidence>
<gene>
    <name evidence="20" type="ORF">DIU77_09110</name>
</gene>
<comment type="similarity">
    <text evidence="7">Belongs to the CobU/CobP family.</text>
</comment>
<evidence type="ECO:0000256" key="11">
    <source>
        <dbReference type="ARBA" id="ARBA00022679"/>
    </source>
</evidence>
<accession>A0A2W4JE66</accession>
<sequence length="150" mass="16436">MVFVGAGAPAGRDEEWAERIRRHRERRAAHWETVETIHIAAALRAADAPVLIDCLATWLARICDEAGAWDAAPGWKERLEHEVEELVQAWRAARVPVVAVSNEVGSGIVPSTPSGRLFRDELGVLNSRMASESDAVLLMVAGRPIRLEAP</sequence>
<dbReference type="EMBL" id="QGUI01000303">
    <property type="protein sequence ID" value="PZM97552.1"/>
    <property type="molecule type" value="Genomic_DNA"/>
</dbReference>
<dbReference type="UniPathway" id="UPA00148">
    <property type="reaction ID" value="UER00236"/>
</dbReference>
<dbReference type="EC" id="2.7.7.62" evidence="9"/>
<comment type="catalytic activity">
    <reaction evidence="1">
        <text>adenosylcob(III)inamide + ATP = adenosylcob(III)inamide phosphate + ADP + H(+)</text>
        <dbReference type="Rhea" id="RHEA:15769"/>
        <dbReference type="ChEBI" id="CHEBI:2480"/>
        <dbReference type="ChEBI" id="CHEBI:15378"/>
        <dbReference type="ChEBI" id="CHEBI:30616"/>
        <dbReference type="ChEBI" id="CHEBI:58502"/>
        <dbReference type="ChEBI" id="CHEBI:456216"/>
        <dbReference type="EC" id="2.7.1.156"/>
    </reaction>
</comment>
<evidence type="ECO:0000256" key="4">
    <source>
        <dbReference type="ARBA" id="ARBA00003889"/>
    </source>
</evidence>
<evidence type="ECO:0000256" key="14">
    <source>
        <dbReference type="ARBA" id="ARBA00022840"/>
    </source>
</evidence>
<dbReference type="GO" id="GO:0005524">
    <property type="term" value="F:ATP binding"/>
    <property type="evidence" value="ECO:0007669"/>
    <property type="project" value="UniProtKB-KW"/>
</dbReference>
<evidence type="ECO:0000256" key="16">
    <source>
        <dbReference type="ARBA" id="ARBA00029570"/>
    </source>
</evidence>
<comment type="catalytic activity">
    <reaction evidence="2">
        <text>adenosylcob(III)inamide phosphate + GTP + H(+) = adenosylcob(III)inamide-GDP + diphosphate</text>
        <dbReference type="Rhea" id="RHEA:22712"/>
        <dbReference type="ChEBI" id="CHEBI:15378"/>
        <dbReference type="ChEBI" id="CHEBI:33019"/>
        <dbReference type="ChEBI" id="CHEBI:37565"/>
        <dbReference type="ChEBI" id="CHEBI:58502"/>
        <dbReference type="ChEBI" id="CHEBI:60487"/>
        <dbReference type="EC" id="2.7.7.62"/>
    </reaction>
</comment>
<evidence type="ECO:0000256" key="10">
    <source>
        <dbReference type="ARBA" id="ARBA00022573"/>
    </source>
</evidence>
<evidence type="ECO:0000256" key="6">
    <source>
        <dbReference type="ARBA" id="ARBA00005159"/>
    </source>
</evidence>
<dbReference type="AlphaFoldDB" id="A0A2W4JE66"/>
<comment type="caution">
    <text evidence="20">The sequence shown here is derived from an EMBL/GenBank/DDBJ whole genome shotgun (WGS) entry which is preliminary data.</text>
</comment>
<evidence type="ECO:0000256" key="8">
    <source>
        <dbReference type="ARBA" id="ARBA00012016"/>
    </source>
</evidence>
<keyword evidence="11 20" id="KW-0808">Transferase</keyword>
<dbReference type="GO" id="GO:0043752">
    <property type="term" value="F:adenosylcobinamide kinase activity"/>
    <property type="evidence" value="ECO:0007669"/>
    <property type="project" value="UniProtKB-EC"/>
</dbReference>
<dbReference type="Gene3D" id="3.40.50.300">
    <property type="entry name" value="P-loop containing nucleotide triphosphate hydrolases"/>
    <property type="match status" value="1"/>
</dbReference>
<keyword evidence="15 19" id="KW-0342">GTP-binding</keyword>
<dbReference type="GO" id="GO:0008820">
    <property type="term" value="F:cobinamide phosphate guanylyltransferase activity"/>
    <property type="evidence" value="ECO:0007669"/>
    <property type="project" value="UniProtKB-EC"/>
</dbReference>
<reference evidence="20" key="1">
    <citation type="submission" date="2018-05" db="EMBL/GenBank/DDBJ databases">
        <authorList>
            <person name="Lanie J.A."/>
            <person name="Ng W.-L."/>
            <person name="Kazmierczak K.M."/>
            <person name="Andrzejewski T.M."/>
            <person name="Davidsen T.M."/>
            <person name="Wayne K.J."/>
            <person name="Tettelin H."/>
            <person name="Glass J.I."/>
            <person name="Rusch D."/>
            <person name="Podicherti R."/>
            <person name="Tsui H.-C.T."/>
            <person name="Winkler M.E."/>
        </authorList>
    </citation>
    <scope>NUCLEOTIDE SEQUENCE</scope>
    <source>
        <strain evidence="20">ZC4RG45</strain>
    </source>
</reference>
<keyword evidence="12 19" id="KW-0547">Nucleotide-binding</keyword>
<evidence type="ECO:0000256" key="3">
    <source>
        <dbReference type="ARBA" id="ARBA00001522"/>
    </source>
</evidence>
<evidence type="ECO:0000256" key="9">
    <source>
        <dbReference type="ARBA" id="ARBA00012523"/>
    </source>
</evidence>
<dbReference type="PANTHER" id="PTHR34848:SF1">
    <property type="entry name" value="BIFUNCTIONAL ADENOSYLCOBALAMIN BIOSYNTHESIS PROTEIN COBU"/>
    <property type="match status" value="1"/>
</dbReference>
<evidence type="ECO:0000256" key="12">
    <source>
        <dbReference type="ARBA" id="ARBA00022741"/>
    </source>
</evidence>
<dbReference type="InterPro" id="IPR027417">
    <property type="entry name" value="P-loop_NTPase"/>
</dbReference>
<dbReference type="GO" id="GO:0005525">
    <property type="term" value="F:GTP binding"/>
    <property type="evidence" value="ECO:0007669"/>
    <property type="project" value="UniProtKB-KW"/>
</dbReference>
<dbReference type="SUPFAM" id="SSF52540">
    <property type="entry name" value="P-loop containing nucleoside triphosphate hydrolases"/>
    <property type="match status" value="1"/>
</dbReference>
<comment type="function">
    <text evidence="4">Catalyzes ATP-dependent phosphorylation of adenosylcobinamide and addition of GMP to adenosylcobinamide phosphate.</text>
</comment>
<keyword evidence="14" id="KW-0067">ATP-binding</keyword>
<dbReference type="PIRSF" id="PIRSF006135">
    <property type="entry name" value="CobU"/>
    <property type="match status" value="1"/>
</dbReference>
<evidence type="ECO:0000256" key="1">
    <source>
        <dbReference type="ARBA" id="ARBA00000312"/>
    </source>
</evidence>
<evidence type="ECO:0000313" key="20">
    <source>
        <dbReference type="EMBL" id="PZM97552.1"/>
    </source>
</evidence>
<evidence type="ECO:0000256" key="18">
    <source>
        <dbReference type="PIRSR" id="PIRSR006135-1"/>
    </source>
</evidence>
<evidence type="ECO:0000256" key="2">
    <source>
        <dbReference type="ARBA" id="ARBA00000711"/>
    </source>
</evidence>
<dbReference type="PANTHER" id="PTHR34848">
    <property type="match status" value="1"/>
</dbReference>
<dbReference type="GO" id="GO:0009236">
    <property type="term" value="P:cobalamin biosynthetic process"/>
    <property type="evidence" value="ECO:0007669"/>
    <property type="project" value="UniProtKB-UniPathway"/>
</dbReference>
<dbReference type="STRING" id="1111738.GCA_000427905_02813"/>
<feature type="binding site" evidence="19">
    <location>
        <position position="35"/>
    </location>
    <ligand>
        <name>GTP</name>
        <dbReference type="ChEBI" id="CHEBI:37565"/>
    </ligand>
</feature>
<dbReference type="EC" id="2.7.1.156" evidence="8"/>
<dbReference type="Pfam" id="PF02283">
    <property type="entry name" value="CobU"/>
    <property type="match status" value="1"/>
</dbReference>
<keyword evidence="13 20" id="KW-0418">Kinase</keyword>
<dbReference type="InterPro" id="IPR003203">
    <property type="entry name" value="CobU/CobP"/>
</dbReference>